<gene>
    <name evidence="10 12" type="primary">rnhA</name>
    <name evidence="12" type="ORF">ACFONL_03210</name>
</gene>
<dbReference type="InterPro" id="IPR050092">
    <property type="entry name" value="RNase_H"/>
</dbReference>
<feature type="binding site" evidence="10">
    <location>
        <position position="10"/>
    </location>
    <ligand>
        <name>Mg(2+)</name>
        <dbReference type="ChEBI" id="CHEBI:18420"/>
        <label>2</label>
    </ligand>
</feature>
<dbReference type="HAMAP" id="MF_00042">
    <property type="entry name" value="RNase_H"/>
    <property type="match status" value="1"/>
</dbReference>
<evidence type="ECO:0000313" key="12">
    <source>
        <dbReference type="EMBL" id="MFC3636394.1"/>
    </source>
</evidence>
<dbReference type="NCBIfam" id="NF001236">
    <property type="entry name" value="PRK00203.1"/>
    <property type="match status" value="1"/>
</dbReference>
<keyword evidence="5 10" id="KW-0540">Nuclease</keyword>
<comment type="similarity">
    <text evidence="2 10">Belongs to the RNase H family.</text>
</comment>
<evidence type="ECO:0000256" key="2">
    <source>
        <dbReference type="ARBA" id="ARBA00005300"/>
    </source>
</evidence>
<keyword evidence="13" id="KW-1185">Reference proteome</keyword>
<comment type="subunit">
    <text evidence="3 10">Monomer.</text>
</comment>
<evidence type="ECO:0000256" key="7">
    <source>
        <dbReference type="ARBA" id="ARBA00022759"/>
    </source>
</evidence>
<keyword evidence="8 10" id="KW-0378">Hydrolase</keyword>
<dbReference type="RefSeq" id="WP_191317523.1">
    <property type="nucleotide sequence ID" value="NZ_BNCG01000001.1"/>
</dbReference>
<feature type="binding site" evidence="10">
    <location>
        <position position="10"/>
    </location>
    <ligand>
        <name>Mg(2+)</name>
        <dbReference type="ChEBI" id="CHEBI:18420"/>
        <label>1</label>
    </ligand>
</feature>
<comment type="subcellular location">
    <subcellularLocation>
        <location evidence="10">Cytoplasm</location>
    </subcellularLocation>
</comment>
<dbReference type="PANTHER" id="PTHR10642:SF26">
    <property type="entry name" value="RIBONUCLEASE H1"/>
    <property type="match status" value="1"/>
</dbReference>
<dbReference type="GO" id="GO:0004523">
    <property type="term" value="F:RNA-DNA hybrid ribonuclease activity"/>
    <property type="evidence" value="ECO:0007669"/>
    <property type="project" value="UniProtKB-EC"/>
</dbReference>
<comment type="catalytic activity">
    <reaction evidence="1 10">
        <text>Endonucleolytic cleavage to 5'-phosphomonoester.</text>
        <dbReference type="EC" id="3.1.26.4"/>
    </reaction>
</comment>
<proteinExistence type="inferred from homology"/>
<dbReference type="EC" id="3.1.26.4" evidence="4 10"/>
<evidence type="ECO:0000256" key="3">
    <source>
        <dbReference type="ARBA" id="ARBA00011245"/>
    </source>
</evidence>
<dbReference type="Proteomes" id="UP001595704">
    <property type="component" value="Unassembled WGS sequence"/>
</dbReference>
<feature type="binding site" evidence="10">
    <location>
        <position position="134"/>
    </location>
    <ligand>
        <name>Mg(2+)</name>
        <dbReference type="ChEBI" id="CHEBI:18420"/>
        <label>2</label>
    </ligand>
</feature>
<dbReference type="InterPro" id="IPR022892">
    <property type="entry name" value="RNaseHI"/>
</dbReference>
<comment type="cofactor">
    <cofactor evidence="10">
        <name>Mg(2+)</name>
        <dbReference type="ChEBI" id="CHEBI:18420"/>
    </cofactor>
    <text evidence="10">Binds 1 Mg(2+) ion per subunit. May bind a second metal ion at a regulatory site, or after substrate binding.</text>
</comment>
<evidence type="ECO:0000256" key="6">
    <source>
        <dbReference type="ARBA" id="ARBA00022723"/>
    </source>
</evidence>
<comment type="caution">
    <text evidence="12">The sequence shown here is derived from an EMBL/GenBank/DDBJ whole genome shotgun (WGS) entry which is preliminary data.</text>
</comment>
<feature type="domain" description="RNase H type-1" evidence="11">
    <location>
        <begin position="1"/>
        <end position="142"/>
    </location>
</feature>
<organism evidence="12 13">
    <name type="scientific">Camelimonas fluminis</name>
    <dbReference type="NCBI Taxonomy" id="1576911"/>
    <lineage>
        <taxon>Bacteria</taxon>
        <taxon>Pseudomonadati</taxon>
        <taxon>Pseudomonadota</taxon>
        <taxon>Alphaproteobacteria</taxon>
        <taxon>Hyphomicrobiales</taxon>
        <taxon>Chelatococcaceae</taxon>
        <taxon>Camelimonas</taxon>
    </lineage>
</organism>
<dbReference type="PROSITE" id="PS50879">
    <property type="entry name" value="RNASE_H_1"/>
    <property type="match status" value="1"/>
</dbReference>
<feature type="binding site" evidence="10">
    <location>
        <position position="70"/>
    </location>
    <ligand>
        <name>Mg(2+)</name>
        <dbReference type="ChEBI" id="CHEBI:18420"/>
        <label>1</label>
    </ligand>
</feature>
<dbReference type="EMBL" id="JBHRYC010000023">
    <property type="protein sequence ID" value="MFC3636394.1"/>
    <property type="molecule type" value="Genomic_DNA"/>
</dbReference>
<dbReference type="InterPro" id="IPR002156">
    <property type="entry name" value="RNaseH_domain"/>
</dbReference>
<evidence type="ECO:0000256" key="1">
    <source>
        <dbReference type="ARBA" id="ARBA00000077"/>
    </source>
</evidence>
<dbReference type="PANTHER" id="PTHR10642">
    <property type="entry name" value="RIBONUCLEASE H1"/>
    <property type="match status" value="1"/>
</dbReference>
<dbReference type="Gene3D" id="3.30.420.10">
    <property type="entry name" value="Ribonuclease H-like superfamily/Ribonuclease H"/>
    <property type="match status" value="1"/>
</dbReference>
<evidence type="ECO:0000313" key="13">
    <source>
        <dbReference type="Proteomes" id="UP001595704"/>
    </source>
</evidence>
<dbReference type="Pfam" id="PF00075">
    <property type="entry name" value="RNase_H"/>
    <property type="match status" value="1"/>
</dbReference>
<keyword evidence="10" id="KW-0963">Cytoplasm</keyword>
<evidence type="ECO:0000259" key="11">
    <source>
        <dbReference type="PROSITE" id="PS50879"/>
    </source>
</evidence>
<protein>
    <recommendedName>
        <fullName evidence="4 10">Ribonuclease H</fullName>
        <shortName evidence="10">RNase H</shortName>
        <ecNumber evidence="4 10">3.1.26.4</ecNumber>
    </recommendedName>
</protein>
<dbReference type="InterPro" id="IPR036397">
    <property type="entry name" value="RNaseH_sf"/>
</dbReference>
<keyword evidence="6 10" id="KW-0479">Metal-binding</keyword>
<evidence type="ECO:0000256" key="8">
    <source>
        <dbReference type="ARBA" id="ARBA00022801"/>
    </source>
</evidence>
<dbReference type="SUPFAM" id="SSF53098">
    <property type="entry name" value="Ribonuclease H-like"/>
    <property type="match status" value="1"/>
</dbReference>
<keyword evidence="7 10" id="KW-0255">Endonuclease</keyword>
<evidence type="ECO:0000256" key="5">
    <source>
        <dbReference type="ARBA" id="ARBA00022722"/>
    </source>
</evidence>
<keyword evidence="9 10" id="KW-0460">Magnesium</keyword>
<reference evidence="13" key="1">
    <citation type="journal article" date="2019" name="Int. J. Syst. Evol. Microbiol.">
        <title>The Global Catalogue of Microorganisms (GCM) 10K type strain sequencing project: providing services to taxonomists for standard genome sequencing and annotation.</title>
        <authorList>
            <consortium name="The Broad Institute Genomics Platform"/>
            <consortium name="The Broad Institute Genome Sequencing Center for Infectious Disease"/>
            <person name="Wu L."/>
            <person name="Ma J."/>
        </authorList>
    </citation>
    <scope>NUCLEOTIDE SEQUENCE [LARGE SCALE GENOMIC DNA]</scope>
    <source>
        <strain evidence="13">KCTC 42282</strain>
    </source>
</reference>
<accession>A0ABV7UCR7</accession>
<evidence type="ECO:0000256" key="10">
    <source>
        <dbReference type="HAMAP-Rule" id="MF_00042"/>
    </source>
</evidence>
<comment type="function">
    <text evidence="10">Endonuclease that specifically degrades the RNA of RNA-DNA hybrids.</text>
</comment>
<sequence>MSERVTIYTDGACSGNPGPGGWGVLLMFRGVEKELSGGEALTTNNRMELMAAIMALETLNRSCAVDLWTDSQYVRNGITSWLRGWKAKGWKTADRKPVKNEDLWRRLDAAQERHDVAWHWVKGHAGHAENERVDALARQGMAPYKAA</sequence>
<dbReference type="CDD" id="cd09278">
    <property type="entry name" value="RNase_HI_prokaryote_like"/>
    <property type="match status" value="1"/>
</dbReference>
<evidence type="ECO:0000256" key="9">
    <source>
        <dbReference type="ARBA" id="ARBA00022842"/>
    </source>
</evidence>
<dbReference type="InterPro" id="IPR012337">
    <property type="entry name" value="RNaseH-like_sf"/>
</dbReference>
<evidence type="ECO:0000256" key="4">
    <source>
        <dbReference type="ARBA" id="ARBA00012180"/>
    </source>
</evidence>
<feature type="binding site" evidence="10">
    <location>
        <position position="48"/>
    </location>
    <ligand>
        <name>Mg(2+)</name>
        <dbReference type="ChEBI" id="CHEBI:18420"/>
        <label>1</label>
    </ligand>
</feature>
<name>A0ABV7UCR7_9HYPH</name>